<evidence type="ECO:0000256" key="1">
    <source>
        <dbReference type="SAM" id="MobiDB-lite"/>
    </source>
</evidence>
<dbReference type="InterPro" id="IPR053143">
    <property type="entry name" value="Arylsulfate_ST"/>
</dbReference>
<dbReference type="PANTHER" id="PTHR35340">
    <property type="entry name" value="PQQ ENZYME REPEAT PROTEIN-RELATED"/>
    <property type="match status" value="1"/>
</dbReference>
<reference evidence="3 4" key="1">
    <citation type="submission" date="2017-05" db="EMBL/GenBank/DDBJ databases">
        <title>Draft genome sequence of Elsinoe australis.</title>
        <authorList>
            <person name="Cheng Q."/>
        </authorList>
    </citation>
    <scope>NUCLEOTIDE SEQUENCE [LARGE SCALE GENOMIC DNA]</scope>
    <source>
        <strain evidence="3 4">NL1</strain>
    </source>
</reference>
<dbReference type="EMBL" id="NHZQ01000448">
    <property type="protein sequence ID" value="PSK33576.1"/>
    <property type="molecule type" value="Genomic_DNA"/>
</dbReference>
<dbReference type="PANTHER" id="PTHR35340:SF5">
    <property type="entry name" value="ASST-DOMAIN-CONTAINING PROTEIN"/>
    <property type="match status" value="1"/>
</dbReference>
<gene>
    <name evidence="3" type="ORF">B9Z65_7463</name>
</gene>
<dbReference type="Pfam" id="PF14269">
    <property type="entry name" value="Arylsulfotran_2"/>
    <property type="match status" value="1"/>
</dbReference>
<accession>A0A2P7YC88</accession>
<evidence type="ECO:0000313" key="3">
    <source>
        <dbReference type="EMBL" id="PSK33576.1"/>
    </source>
</evidence>
<dbReference type="STRING" id="40998.A0A2P7YC88"/>
<name>A0A2P7YC88_9PEZI</name>
<proteinExistence type="predicted"/>
<keyword evidence="2" id="KW-0812">Transmembrane</keyword>
<dbReference type="OrthoDB" id="5427350at2759"/>
<comment type="caution">
    <text evidence="3">The sequence shown here is derived from an EMBL/GenBank/DDBJ whole genome shotgun (WGS) entry which is preliminary data.</text>
</comment>
<sequence>MGPTVQRCNDTDYITWWSGYTQNNYKHGNWFIYDKHYNLAWNLTAQGNLSTADVHDSYLTPRCTAVMTVYQPVQHDLSRFNISNGWLVDSFFQEIDLATGELLFQWQASHHIDMEEARDWSPAHTNSGYNSSIGWDFFHINSVEKDSSGNYLISARHTSALYYISGFTGSVIWTLGGLNNSFKDLSSGLATSFKYQHMARWVDATHTQISLYDDGNADYTNPRSSRGIILSLDPTARTVSLLHAYPATNNATSVREGSAQVLHDSLSSPDPTVLLGYGNDPGWTEYSLNGTVIWDVALGPTGIDRFSADNYRALKVNFTGAPTWLPRIAVGPRKEYVFDEGEGMFAVRRTGPDGVGRKNDTVYFSWNGATEVRKWVLLAGNATRGLGWEDYVGYVERRGFEESWVVGEETKFVMAVAVDGRDRVLGRTGTLEMKTGVERGRLGRGEEGTRELVALTVGWREFVAARDVSIMVRLSSGYRRVREEVEMSKLAAAGVGGFGVVMMLAVCFVPLWLRCMRGRSGGNYHLVVPRSSGSEEVDTRKHPRANYSDASDKVVG</sequence>
<evidence type="ECO:0000313" key="4">
    <source>
        <dbReference type="Proteomes" id="UP000243723"/>
    </source>
</evidence>
<feature type="region of interest" description="Disordered" evidence="1">
    <location>
        <begin position="528"/>
        <end position="556"/>
    </location>
</feature>
<keyword evidence="2" id="KW-0472">Membrane</keyword>
<dbReference type="AlphaFoldDB" id="A0A2P7YC88"/>
<dbReference type="InterPro" id="IPR039535">
    <property type="entry name" value="ASST-like"/>
</dbReference>
<protein>
    <recommendedName>
        <fullName evidence="5">ASST-domain-containing protein</fullName>
    </recommendedName>
</protein>
<keyword evidence="4" id="KW-1185">Reference proteome</keyword>
<feature type="transmembrane region" description="Helical" evidence="2">
    <location>
        <begin position="490"/>
        <end position="513"/>
    </location>
</feature>
<evidence type="ECO:0008006" key="5">
    <source>
        <dbReference type="Google" id="ProtNLM"/>
    </source>
</evidence>
<dbReference type="Proteomes" id="UP000243723">
    <property type="component" value="Unassembled WGS sequence"/>
</dbReference>
<organism evidence="3 4">
    <name type="scientific">Elsinoe australis</name>
    <dbReference type="NCBI Taxonomy" id="40998"/>
    <lineage>
        <taxon>Eukaryota</taxon>
        <taxon>Fungi</taxon>
        <taxon>Dikarya</taxon>
        <taxon>Ascomycota</taxon>
        <taxon>Pezizomycotina</taxon>
        <taxon>Dothideomycetes</taxon>
        <taxon>Dothideomycetidae</taxon>
        <taxon>Myriangiales</taxon>
        <taxon>Elsinoaceae</taxon>
        <taxon>Elsinoe</taxon>
    </lineage>
</organism>
<evidence type="ECO:0000256" key="2">
    <source>
        <dbReference type="SAM" id="Phobius"/>
    </source>
</evidence>
<keyword evidence="2" id="KW-1133">Transmembrane helix</keyword>